<feature type="region of interest" description="Disordered" evidence="4">
    <location>
        <begin position="240"/>
        <end position="265"/>
    </location>
</feature>
<evidence type="ECO:0000256" key="4">
    <source>
        <dbReference type="SAM" id="MobiDB-lite"/>
    </source>
</evidence>
<dbReference type="GO" id="GO:0030163">
    <property type="term" value="P:protein catabolic process"/>
    <property type="evidence" value="ECO:0007669"/>
    <property type="project" value="InterPro"/>
</dbReference>
<dbReference type="Proteomes" id="UP000244201">
    <property type="component" value="Chromosome"/>
</dbReference>
<dbReference type="SUPFAM" id="SSF55729">
    <property type="entry name" value="Acyl-CoA N-acyltransferases (Nat)"/>
    <property type="match status" value="1"/>
</dbReference>
<evidence type="ECO:0000256" key="3">
    <source>
        <dbReference type="ARBA" id="ARBA00023315"/>
    </source>
</evidence>
<dbReference type="InterPro" id="IPR042203">
    <property type="entry name" value="Leu/Phe-tRNA_Trfase_C"/>
</dbReference>
<dbReference type="GeneID" id="55660448"/>
<sequence>MVTRCDSWRSLDLSSASAGGPVAFCADLSPETILEGYRAGLYPFPAQDAYACELNEALFEANVAAGSIAIVGSGERNPYEVAWWSPDPRPVAPPGGIHLGHSFARRLRNRLAWTTTVDRAFSHVLDECQRGRRPQWLTEELRQSLILLNEREWAHSVEVWEGDELIGGAYGMQTGAVFSLDSMFYRRSSASKVAIADLADRFGTVGVQLLDAQWDSPPVRAIGFSPVPRDQFLAMLRSSPEVPSPPMEPLPARRLVTAPERLGAA</sequence>
<dbReference type="Gene3D" id="3.30.70.3550">
    <property type="entry name" value="Leucyl/phenylalanyl-tRNA-protein transferase, N-terminal domain"/>
    <property type="match status" value="1"/>
</dbReference>
<dbReference type="InterPro" id="IPR016181">
    <property type="entry name" value="Acyl_CoA_acyltransferase"/>
</dbReference>
<dbReference type="PANTHER" id="PTHR30098:SF2">
    <property type="entry name" value="LEUCYL_PHENYLALANYL-TRNA--PROTEIN TRANSFERASE"/>
    <property type="match status" value="1"/>
</dbReference>
<dbReference type="InterPro" id="IPR042221">
    <property type="entry name" value="Leu/Phe-tRNA_Trfase_N"/>
</dbReference>
<organism evidence="5 6">
    <name type="scientific">Streptomyces lunaelactis</name>
    <dbReference type="NCBI Taxonomy" id="1535768"/>
    <lineage>
        <taxon>Bacteria</taxon>
        <taxon>Bacillati</taxon>
        <taxon>Actinomycetota</taxon>
        <taxon>Actinomycetes</taxon>
        <taxon>Kitasatosporales</taxon>
        <taxon>Streptomycetaceae</taxon>
        <taxon>Streptomyces</taxon>
    </lineage>
</organism>
<keyword evidence="1" id="KW-0963">Cytoplasm</keyword>
<evidence type="ECO:0000313" key="6">
    <source>
        <dbReference type="Proteomes" id="UP000244201"/>
    </source>
</evidence>
<gene>
    <name evidence="5" type="ORF">SLUN_34940</name>
</gene>
<dbReference type="RefSeq" id="WP_108153928.1">
    <property type="nucleotide sequence ID" value="NZ_CP026304.1"/>
</dbReference>
<dbReference type="GO" id="GO:0008914">
    <property type="term" value="F:leucyl-tRNA--protein transferase activity"/>
    <property type="evidence" value="ECO:0007669"/>
    <property type="project" value="InterPro"/>
</dbReference>
<proteinExistence type="predicted"/>
<name>A0A2R4TBX7_9ACTN</name>
<keyword evidence="6" id="KW-1185">Reference proteome</keyword>
<dbReference type="GO" id="GO:0005737">
    <property type="term" value="C:cytoplasm"/>
    <property type="evidence" value="ECO:0007669"/>
    <property type="project" value="TreeGrafter"/>
</dbReference>
<dbReference type="KEGG" id="slk:SLUN_34940"/>
<dbReference type="AlphaFoldDB" id="A0A2R4TBX7"/>
<keyword evidence="2 5" id="KW-0808">Transferase</keyword>
<accession>A0A2R4TBX7</accession>
<dbReference type="OrthoDB" id="9790282at2"/>
<evidence type="ECO:0000256" key="2">
    <source>
        <dbReference type="ARBA" id="ARBA00022679"/>
    </source>
</evidence>
<dbReference type="EMBL" id="CP026304">
    <property type="protein sequence ID" value="AVZ76639.1"/>
    <property type="molecule type" value="Genomic_DNA"/>
</dbReference>
<reference evidence="5 6" key="1">
    <citation type="submission" date="2018-01" db="EMBL/GenBank/DDBJ databases">
        <title>Complete genome sequence of Streptomyces lunaelactis MM109T, a Ferroverdin A producer isolated from cave moonmilk deposits.</title>
        <authorList>
            <person name="Naome A."/>
            <person name="Martinet L."/>
            <person name="Maciejewska M."/>
            <person name="Anderssen S."/>
            <person name="Adam D."/>
            <person name="Tenconi E."/>
            <person name="Deflandre B."/>
            <person name="Arguelles-Arias A."/>
            <person name="Calusinska M."/>
            <person name="Copieters W."/>
            <person name="Karim L."/>
            <person name="Hanikenne M."/>
            <person name="Baurain D."/>
            <person name="van Wezel G."/>
            <person name="Smargiasso N."/>
            <person name="de Pauw E."/>
            <person name="Delfosse P."/>
            <person name="Rigali S."/>
        </authorList>
    </citation>
    <scope>NUCLEOTIDE SEQUENCE [LARGE SCALE GENOMIC DNA]</scope>
    <source>
        <strain evidence="5 6">MM109</strain>
    </source>
</reference>
<dbReference type="InterPro" id="IPR004616">
    <property type="entry name" value="Leu/Phe-tRNA_Trfase"/>
</dbReference>
<evidence type="ECO:0000313" key="5">
    <source>
        <dbReference type="EMBL" id="AVZ76639.1"/>
    </source>
</evidence>
<keyword evidence="3" id="KW-0012">Acyltransferase</keyword>
<dbReference type="Gene3D" id="3.40.630.70">
    <property type="entry name" value="Leucyl/phenylalanyl-tRNA-protein transferase, C-terminal domain"/>
    <property type="match status" value="1"/>
</dbReference>
<dbReference type="Pfam" id="PF03588">
    <property type="entry name" value="Leu_Phe_trans"/>
    <property type="match status" value="1"/>
</dbReference>
<dbReference type="PANTHER" id="PTHR30098">
    <property type="entry name" value="LEUCYL/PHENYLALANYL-TRNA--PROTEIN TRANSFERASE"/>
    <property type="match status" value="1"/>
</dbReference>
<protein>
    <submittedName>
        <fullName evidence="5">Leucyl/phenylalanyl-tRNA--protein transferase</fullName>
    </submittedName>
</protein>
<evidence type="ECO:0000256" key="1">
    <source>
        <dbReference type="ARBA" id="ARBA00022490"/>
    </source>
</evidence>